<feature type="region of interest" description="Disordered" evidence="1">
    <location>
        <begin position="186"/>
        <end position="292"/>
    </location>
</feature>
<feature type="compositionally biased region" description="Basic and acidic residues" evidence="1">
    <location>
        <begin position="190"/>
        <end position="203"/>
    </location>
</feature>
<organism evidence="2 3">
    <name type="scientific">Striga asiatica</name>
    <name type="common">Asiatic witchweed</name>
    <name type="synonym">Buchnera asiatica</name>
    <dbReference type="NCBI Taxonomy" id="4170"/>
    <lineage>
        <taxon>Eukaryota</taxon>
        <taxon>Viridiplantae</taxon>
        <taxon>Streptophyta</taxon>
        <taxon>Embryophyta</taxon>
        <taxon>Tracheophyta</taxon>
        <taxon>Spermatophyta</taxon>
        <taxon>Magnoliopsida</taxon>
        <taxon>eudicotyledons</taxon>
        <taxon>Gunneridae</taxon>
        <taxon>Pentapetalae</taxon>
        <taxon>asterids</taxon>
        <taxon>lamiids</taxon>
        <taxon>Lamiales</taxon>
        <taxon>Orobanchaceae</taxon>
        <taxon>Buchnereae</taxon>
        <taxon>Striga</taxon>
    </lineage>
</organism>
<gene>
    <name evidence="2" type="ORF">STAS_27855</name>
</gene>
<name>A0A5A7QYN7_STRAF</name>
<comment type="caution">
    <text evidence="2">The sequence shown here is derived from an EMBL/GenBank/DDBJ whole genome shotgun (WGS) entry which is preliminary data.</text>
</comment>
<dbReference type="EMBL" id="BKCP01009315">
    <property type="protein sequence ID" value="GER50545.1"/>
    <property type="molecule type" value="Genomic_DNA"/>
</dbReference>
<evidence type="ECO:0000256" key="1">
    <source>
        <dbReference type="SAM" id="MobiDB-lite"/>
    </source>
</evidence>
<dbReference type="AlphaFoldDB" id="A0A5A7QYN7"/>
<dbReference type="Proteomes" id="UP000325081">
    <property type="component" value="Unassembled WGS sequence"/>
</dbReference>
<accession>A0A5A7QYN7</accession>
<protein>
    <submittedName>
        <fullName evidence="2">Cytochrome c biogenesis</fullName>
    </submittedName>
</protein>
<feature type="compositionally biased region" description="Polar residues" evidence="1">
    <location>
        <begin position="934"/>
        <end position="944"/>
    </location>
</feature>
<feature type="region of interest" description="Disordered" evidence="1">
    <location>
        <begin position="897"/>
        <end position="944"/>
    </location>
</feature>
<dbReference type="OrthoDB" id="10690676at2759"/>
<proteinExistence type="predicted"/>
<feature type="compositionally biased region" description="Pro residues" evidence="1">
    <location>
        <begin position="204"/>
        <end position="215"/>
    </location>
</feature>
<evidence type="ECO:0000313" key="3">
    <source>
        <dbReference type="Proteomes" id="UP000325081"/>
    </source>
</evidence>
<feature type="compositionally biased region" description="Basic and acidic residues" evidence="1">
    <location>
        <begin position="269"/>
        <end position="292"/>
    </location>
</feature>
<keyword evidence="3" id="KW-1185">Reference proteome</keyword>
<reference evidence="3" key="1">
    <citation type="journal article" date="2019" name="Curr. Biol.">
        <title>Genome Sequence of Striga asiatica Provides Insight into the Evolution of Plant Parasitism.</title>
        <authorList>
            <person name="Yoshida S."/>
            <person name="Kim S."/>
            <person name="Wafula E.K."/>
            <person name="Tanskanen J."/>
            <person name="Kim Y.M."/>
            <person name="Honaas L."/>
            <person name="Yang Z."/>
            <person name="Spallek T."/>
            <person name="Conn C.E."/>
            <person name="Ichihashi Y."/>
            <person name="Cheong K."/>
            <person name="Cui S."/>
            <person name="Der J.P."/>
            <person name="Gundlach H."/>
            <person name="Jiao Y."/>
            <person name="Hori C."/>
            <person name="Ishida J.K."/>
            <person name="Kasahara H."/>
            <person name="Kiba T."/>
            <person name="Kim M.S."/>
            <person name="Koo N."/>
            <person name="Laohavisit A."/>
            <person name="Lee Y.H."/>
            <person name="Lumba S."/>
            <person name="McCourt P."/>
            <person name="Mortimer J.C."/>
            <person name="Mutuku J.M."/>
            <person name="Nomura T."/>
            <person name="Sasaki-Sekimoto Y."/>
            <person name="Seto Y."/>
            <person name="Wang Y."/>
            <person name="Wakatake T."/>
            <person name="Sakakibara H."/>
            <person name="Demura T."/>
            <person name="Yamaguchi S."/>
            <person name="Yoneyama K."/>
            <person name="Manabe R.I."/>
            <person name="Nelson D.C."/>
            <person name="Schulman A.H."/>
            <person name="Timko M.P."/>
            <person name="dePamphilis C.W."/>
            <person name="Choi D."/>
            <person name="Shirasu K."/>
        </authorList>
    </citation>
    <scope>NUCLEOTIDE SEQUENCE [LARGE SCALE GENOMIC DNA]</scope>
    <source>
        <strain evidence="3">cv. UVA1</strain>
    </source>
</reference>
<sequence length="995" mass="110706">MDRVDSAAIALVIPFRGLLSFLMEPFFSLIEEVTSKGSASKSRRQRDYERVSREGALRNGRSFEISSSVRPRLYHFHESLSMRYTFASTSTLCLVPLTVLGLLEPKLGLDFETSSMTSPSFVGEREGNHSFSKGARSDHSLLRTRAINKAGNNKDALTKNKVSSASVFAAYPTGWVDPNIRMGRVTSGNEHQEGKSDGTERPIRIPPLFPFPSAPFPRNEKEDADRRKAKLTLPRLDESPRTSGTAASLPFTKSRHEIRNPVFHHGKKSDKCREGDEGGRRSEATSSEKKSLEITRIDEVEESEHWAHSRHLSCERLHLTSVLCPFGFSLLSLLEFPLSCFRSCESICCVHTGHAVDLRRSTHVKAVFHISEEHDSDETPDGTEKTHYLELSGSFLSFYSGVALPKAGQQALFSEEKQVSISHMVNRLTYSTETSTAPRERKKSRSPICFLGKVSKPISWKVLPSFAWAKKEEQEQQVVLSRSPALSKNLVEKASVKVGLAQDKAKAEGKDWPLEWTRKTSRFLTQRELPPSSGPGFFRLDLLTEGMTTRAQPAVFMLLEVPLSCPQLDSSYSFAQQWLDYIDLLYPIKGKAQSLIGIVEVRENSSFTARSASLFRSCRWEGSITLTFDPASYAIEEKSGVKNESITSNLKYQAGADVATRKSLGLLDDGNNLNDILSFDLLPSAIPSFLDDLTAYRLYIDSDADCLILTGLKLVIKRLAIFTELSKPKLLRAELTRSPLLQDGQEFHRLLRLPNLTDRHADVRQRANKSARSQQKVTYDLIPPLIPRFRSSPSSRNLANQLGQLLKYWGLGPSSFSTPAGSALSLLFDPLPAPLPSCPLLRLFSGNFSFIQDHGSLKFLFFSMGFVKLAWQLSGSPTAEPQGGIPTRAAEQCLTYGTKEPNHLKPRHVPPIVQPRFRSPKKDPMTGSELPNLPASTNGGTNTSVPRTKLITPGILHQLDPVQCNPFVSRGPAQHQLLLAIKVQKALLPLLLVER</sequence>
<evidence type="ECO:0000313" key="2">
    <source>
        <dbReference type="EMBL" id="GER50545.1"/>
    </source>
</evidence>